<evidence type="ECO:0000313" key="11">
    <source>
        <dbReference type="EMBL" id="RUR32701.1"/>
    </source>
</evidence>
<dbReference type="OrthoDB" id="26202at2"/>
<keyword evidence="6 9" id="KW-1133">Transmembrane helix</keyword>
<comment type="similarity">
    <text evidence="8 9">Belongs to the TRAP transporter small permease family.</text>
</comment>
<dbReference type="GO" id="GO:0005886">
    <property type="term" value="C:plasma membrane"/>
    <property type="evidence" value="ECO:0007669"/>
    <property type="project" value="UniProtKB-SubCell"/>
</dbReference>
<keyword evidence="4 9" id="KW-0997">Cell inner membrane</keyword>
<keyword evidence="12" id="KW-1185">Reference proteome</keyword>
<gene>
    <name evidence="11" type="ORF">ELY38_07775</name>
</gene>
<evidence type="ECO:0000256" key="3">
    <source>
        <dbReference type="ARBA" id="ARBA00022475"/>
    </source>
</evidence>
<keyword evidence="2 9" id="KW-0813">Transport</keyword>
<dbReference type="InterPro" id="IPR007387">
    <property type="entry name" value="TRAP_DctQ"/>
</dbReference>
<feature type="domain" description="Tripartite ATP-independent periplasmic transporters DctQ component" evidence="10">
    <location>
        <begin position="25"/>
        <end position="150"/>
    </location>
</feature>
<comment type="function">
    <text evidence="9">Part of the tripartite ATP-independent periplasmic (TRAP) transport system.</text>
</comment>
<sequence>MRIFLDGLYRLSGGLAASFLAAIGLSIAAQVVGRQLGYTVDATGFAGFCLAASTFLGLGYSMRHGAHVRVTLVIDSLPPRPKRFLEAWVCLCSFVILSWLTWKAAIFTWQGYVFDEVSPGLMAIPLWIPQTGMVIGLAVLTVAVLDDLIGVLMKREVSYRSAHAS</sequence>
<dbReference type="GO" id="GO:0015740">
    <property type="term" value="P:C4-dicarboxylate transport"/>
    <property type="evidence" value="ECO:0007669"/>
    <property type="project" value="TreeGrafter"/>
</dbReference>
<feature type="transmembrane region" description="Helical" evidence="9">
    <location>
        <begin position="44"/>
        <end position="63"/>
    </location>
</feature>
<accession>A0A3S0WA88</accession>
<comment type="caution">
    <text evidence="11">The sequence shown here is derived from an EMBL/GenBank/DDBJ whole genome shotgun (WGS) entry which is preliminary data.</text>
</comment>
<evidence type="ECO:0000256" key="2">
    <source>
        <dbReference type="ARBA" id="ARBA00022448"/>
    </source>
</evidence>
<keyword evidence="7 9" id="KW-0472">Membrane</keyword>
<proteinExistence type="inferred from homology"/>
<dbReference type="PANTHER" id="PTHR35011:SF10">
    <property type="entry name" value="TRAP TRANSPORTER SMALL PERMEASE PROTEIN"/>
    <property type="match status" value="1"/>
</dbReference>
<dbReference type="PANTHER" id="PTHR35011">
    <property type="entry name" value="2,3-DIKETO-L-GULONATE TRAP TRANSPORTER SMALL PERMEASE PROTEIN YIAM"/>
    <property type="match status" value="1"/>
</dbReference>
<organism evidence="11 12">
    <name type="scientific">Vreelandella nanhaiensis</name>
    <dbReference type="NCBI Taxonomy" id="1258546"/>
    <lineage>
        <taxon>Bacteria</taxon>
        <taxon>Pseudomonadati</taxon>
        <taxon>Pseudomonadota</taxon>
        <taxon>Gammaproteobacteria</taxon>
        <taxon>Oceanospirillales</taxon>
        <taxon>Halomonadaceae</taxon>
        <taxon>Vreelandella</taxon>
    </lineage>
</organism>
<evidence type="ECO:0000313" key="12">
    <source>
        <dbReference type="Proteomes" id="UP000287023"/>
    </source>
</evidence>
<dbReference type="GO" id="GO:0022857">
    <property type="term" value="F:transmembrane transporter activity"/>
    <property type="evidence" value="ECO:0007669"/>
    <property type="project" value="UniProtKB-UniRule"/>
</dbReference>
<evidence type="ECO:0000256" key="5">
    <source>
        <dbReference type="ARBA" id="ARBA00022692"/>
    </source>
</evidence>
<evidence type="ECO:0000256" key="1">
    <source>
        <dbReference type="ARBA" id="ARBA00004429"/>
    </source>
</evidence>
<dbReference type="RefSeq" id="WP_127061102.1">
    <property type="nucleotide sequence ID" value="NZ_RZHF01000008.1"/>
</dbReference>
<keyword evidence="5 9" id="KW-0812">Transmembrane</keyword>
<dbReference type="AlphaFoldDB" id="A0A3S0WA88"/>
<keyword evidence="3" id="KW-1003">Cell membrane</keyword>
<evidence type="ECO:0000256" key="9">
    <source>
        <dbReference type="RuleBase" id="RU369079"/>
    </source>
</evidence>
<dbReference type="InterPro" id="IPR055348">
    <property type="entry name" value="DctQ"/>
</dbReference>
<comment type="subcellular location">
    <subcellularLocation>
        <location evidence="1 9">Cell inner membrane</location>
        <topology evidence="1 9">Multi-pass membrane protein</topology>
    </subcellularLocation>
</comment>
<feature type="transmembrane region" description="Helical" evidence="9">
    <location>
        <begin position="122"/>
        <end position="145"/>
    </location>
</feature>
<evidence type="ECO:0000256" key="8">
    <source>
        <dbReference type="ARBA" id="ARBA00038436"/>
    </source>
</evidence>
<comment type="caution">
    <text evidence="9">Lacks conserved residue(s) required for the propagation of feature annotation.</text>
</comment>
<evidence type="ECO:0000259" key="10">
    <source>
        <dbReference type="Pfam" id="PF04290"/>
    </source>
</evidence>
<comment type="subunit">
    <text evidence="9">The complex comprises the extracytoplasmic solute receptor protein and the two transmembrane proteins.</text>
</comment>
<reference evidence="11 12" key="1">
    <citation type="submission" date="2018-12" db="EMBL/GenBank/DDBJ databases">
        <title>three novel Halomonas strain isolated from plants.</title>
        <authorList>
            <person name="Sun C."/>
        </authorList>
    </citation>
    <scope>NUCLEOTIDE SEQUENCE [LARGE SCALE GENOMIC DNA]</scope>
    <source>
        <strain evidence="11 12">JCM 18142</strain>
    </source>
</reference>
<evidence type="ECO:0000256" key="4">
    <source>
        <dbReference type="ARBA" id="ARBA00022519"/>
    </source>
</evidence>
<feature type="transmembrane region" description="Helical" evidence="9">
    <location>
        <begin position="84"/>
        <end position="102"/>
    </location>
</feature>
<dbReference type="Proteomes" id="UP000287023">
    <property type="component" value="Unassembled WGS sequence"/>
</dbReference>
<evidence type="ECO:0000256" key="6">
    <source>
        <dbReference type="ARBA" id="ARBA00022989"/>
    </source>
</evidence>
<protein>
    <recommendedName>
        <fullName evidence="9">TRAP transporter small permease protein</fullName>
    </recommendedName>
</protein>
<evidence type="ECO:0000256" key="7">
    <source>
        <dbReference type="ARBA" id="ARBA00023136"/>
    </source>
</evidence>
<dbReference type="EMBL" id="RZHF01000008">
    <property type="protein sequence ID" value="RUR32701.1"/>
    <property type="molecule type" value="Genomic_DNA"/>
</dbReference>
<name>A0A3S0WA88_9GAMM</name>
<dbReference type="Pfam" id="PF04290">
    <property type="entry name" value="DctQ"/>
    <property type="match status" value="1"/>
</dbReference>